<accession>A0ABX7VU88</accession>
<feature type="transmembrane region" description="Helical" evidence="1">
    <location>
        <begin position="27"/>
        <end position="48"/>
    </location>
</feature>
<protein>
    <submittedName>
        <fullName evidence="2">Uncharacterized protein</fullName>
    </submittedName>
</protein>
<proteinExistence type="predicted"/>
<dbReference type="EMBL" id="CP046956">
    <property type="protein sequence ID" value="QTN00533.1"/>
    <property type="molecule type" value="Genomic_DNA"/>
</dbReference>
<sequence>MLNKFSEEDFLVFRNPLVSGRHSPGGIGGLLLAGVALQSFFLWLEYYVKEFSSYPYK</sequence>
<gene>
    <name evidence="2" type="ORF">ERJ70_15250</name>
</gene>
<dbReference type="RefSeq" id="WP_209365668.1">
    <property type="nucleotide sequence ID" value="NZ_CP046956.1"/>
</dbReference>
<reference evidence="2 3" key="1">
    <citation type="submission" date="2019-12" db="EMBL/GenBank/DDBJ databases">
        <title>The whole genome sequencing of a strain isolated from a Mars analog, Dalangtan Playa.</title>
        <authorList>
            <person name="Huang T."/>
        </authorList>
    </citation>
    <scope>NUCLEOTIDE SEQUENCE [LARGE SCALE GENOMIC DNA]</scope>
    <source>
        <strain evidence="2 3">DP4-553-S</strain>
    </source>
</reference>
<keyword evidence="1" id="KW-0812">Transmembrane</keyword>
<evidence type="ECO:0000256" key="1">
    <source>
        <dbReference type="SAM" id="Phobius"/>
    </source>
</evidence>
<keyword evidence="3" id="KW-1185">Reference proteome</keyword>
<name>A0ABX7VU88_9BACI</name>
<keyword evidence="1" id="KW-0472">Membrane</keyword>
<evidence type="ECO:0000313" key="2">
    <source>
        <dbReference type="EMBL" id="QTN00533.1"/>
    </source>
</evidence>
<organism evidence="2 3">
    <name type="scientific">Sediminibacillus dalangtanensis</name>
    <dbReference type="NCBI Taxonomy" id="2729421"/>
    <lineage>
        <taxon>Bacteria</taxon>
        <taxon>Bacillati</taxon>
        <taxon>Bacillota</taxon>
        <taxon>Bacilli</taxon>
        <taxon>Bacillales</taxon>
        <taxon>Bacillaceae</taxon>
        <taxon>Sediminibacillus</taxon>
    </lineage>
</organism>
<evidence type="ECO:0000313" key="3">
    <source>
        <dbReference type="Proteomes" id="UP000665043"/>
    </source>
</evidence>
<dbReference type="Proteomes" id="UP000665043">
    <property type="component" value="Chromosome"/>
</dbReference>
<keyword evidence="1" id="KW-1133">Transmembrane helix</keyword>